<comment type="subcellular location">
    <subcellularLocation>
        <location evidence="1">Membrane</location>
        <topology evidence="1">Peripheral membrane protein</topology>
    </subcellularLocation>
</comment>
<keyword evidence="10" id="KW-0186">Copper</keyword>
<dbReference type="InterPro" id="IPR023298">
    <property type="entry name" value="ATPase_P-typ_TM_dom_sf"/>
</dbReference>
<keyword evidence="4 13" id="KW-0812">Transmembrane</keyword>
<dbReference type="InterPro" id="IPR023299">
    <property type="entry name" value="ATPase_P-typ_cyto_dom_N"/>
</dbReference>
<evidence type="ECO:0000256" key="11">
    <source>
        <dbReference type="ARBA" id="ARBA00023065"/>
    </source>
</evidence>
<dbReference type="FunFam" id="3.40.1110.10:FF:000065">
    <property type="entry name" value="Copper-transporting ATPase RAN1"/>
    <property type="match status" value="1"/>
</dbReference>
<evidence type="ECO:0000313" key="15">
    <source>
        <dbReference type="EMBL" id="KAG6392184.1"/>
    </source>
</evidence>
<reference evidence="15" key="2">
    <citation type="submission" date="2020-08" db="EMBL/GenBank/DDBJ databases">
        <title>Plant Genome Project.</title>
        <authorList>
            <person name="Zhang R.-G."/>
        </authorList>
    </citation>
    <scope>NUCLEOTIDE SEQUENCE</scope>
    <source>
        <strain evidence="15">Huo1</strain>
        <tissue evidence="15">Leaf</tissue>
    </source>
</reference>
<keyword evidence="7" id="KW-0187">Copper transport</keyword>
<dbReference type="PROSITE" id="PS01047">
    <property type="entry name" value="HMA_1"/>
    <property type="match status" value="2"/>
</dbReference>
<dbReference type="InterPro" id="IPR006122">
    <property type="entry name" value="HMA_Cu_ion-bd"/>
</dbReference>
<accession>A0A8X8WDI1</accession>
<dbReference type="InterPro" id="IPR036163">
    <property type="entry name" value="HMA_dom_sf"/>
</dbReference>
<dbReference type="FunFam" id="3.40.50.1000:FF:000031">
    <property type="entry name" value="Probable copper-transporting ATPase HMA5"/>
    <property type="match status" value="1"/>
</dbReference>
<gene>
    <name evidence="15" type="ORF">SASPL_146395</name>
</gene>
<dbReference type="InterPro" id="IPR017969">
    <property type="entry name" value="Heavy-metal-associated_CS"/>
</dbReference>
<dbReference type="InterPro" id="IPR027256">
    <property type="entry name" value="P-typ_ATPase_IB"/>
</dbReference>
<comment type="caution">
    <text evidence="15">The sequence shown here is derived from an EMBL/GenBank/DDBJ whole genome shotgun (WGS) entry which is preliminary data.</text>
</comment>
<dbReference type="GO" id="GO:0016020">
    <property type="term" value="C:membrane"/>
    <property type="evidence" value="ECO:0007669"/>
    <property type="project" value="UniProtKB-SubCell"/>
</dbReference>
<dbReference type="InterPro" id="IPR023214">
    <property type="entry name" value="HAD_sf"/>
</dbReference>
<dbReference type="GO" id="GO:0005524">
    <property type="term" value="F:ATP binding"/>
    <property type="evidence" value="ECO:0007669"/>
    <property type="project" value="UniProtKB-UniRule"/>
</dbReference>
<evidence type="ECO:0000256" key="1">
    <source>
        <dbReference type="ARBA" id="ARBA00004170"/>
    </source>
</evidence>
<keyword evidence="3" id="KW-0813">Transport</keyword>
<dbReference type="GO" id="GO:0009626">
    <property type="term" value="P:plant-type hypersensitive response"/>
    <property type="evidence" value="ECO:0007669"/>
    <property type="project" value="UniProtKB-KW"/>
</dbReference>
<evidence type="ECO:0000256" key="5">
    <source>
        <dbReference type="ARBA" id="ARBA00022723"/>
    </source>
</evidence>
<dbReference type="NCBIfam" id="TIGR00003">
    <property type="entry name" value="copper ion binding protein"/>
    <property type="match status" value="2"/>
</dbReference>
<keyword evidence="13" id="KW-0067">ATP-binding</keyword>
<evidence type="ECO:0000259" key="14">
    <source>
        <dbReference type="PROSITE" id="PS50846"/>
    </source>
</evidence>
<dbReference type="GO" id="GO:0016887">
    <property type="term" value="F:ATP hydrolysis activity"/>
    <property type="evidence" value="ECO:0007669"/>
    <property type="project" value="InterPro"/>
</dbReference>
<dbReference type="CDD" id="cd00371">
    <property type="entry name" value="HMA"/>
    <property type="match status" value="2"/>
</dbReference>
<dbReference type="GO" id="GO:0005507">
    <property type="term" value="F:copper ion binding"/>
    <property type="evidence" value="ECO:0007669"/>
    <property type="project" value="InterPro"/>
</dbReference>
<keyword evidence="8" id="KW-1278">Translocase</keyword>
<feature type="domain" description="HMA" evidence="14">
    <location>
        <begin position="36"/>
        <end position="102"/>
    </location>
</feature>
<comment type="similarity">
    <text evidence="2 13">Belongs to the cation transport ATPase (P-type) (TC 3.A.3) family. Type IB subfamily.</text>
</comment>
<dbReference type="CDD" id="cd02094">
    <property type="entry name" value="P-type_ATPase_Cu-like"/>
    <property type="match status" value="1"/>
</dbReference>
<dbReference type="Gene3D" id="3.40.1110.10">
    <property type="entry name" value="Calcium-transporting ATPase, cytoplasmic domain N"/>
    <property type="match status" value="2"/>
</dbReference>
<dbReference type="NCBIfam" id="TIGR01525">
    <property type="entry name" value="ATPase-IB_hvy"/>
    <property type="match status" value="1"/>
</dbReference>
<dbReference type="InterPro" id="IPR036412">
    <property type="entry name" value="HAD-like_sf"/>
</dbReference>
<dbReference type="SUPFAM" id="SSF55008">
    <property type="entry name" value="HMA, heavy metal-associated domain"/>
    <property type="match status" value="2"/>
</dbReference>
<keyword evidence="16" id="KW-1185">Reference proteome</keyword>
<feature type="transmembrane region" description="Helical" evidence="13">
    <location>
        <begin position="540"/>
        <end position="564"/>
    </location>
</feature>
<dbReference type="PANTHER" id="PTHR46594:SF6">
    <property type="entry name" value="COPPER-TRANSPORTING ATPASE RAN1"/>
    <property type="match status" value="1"/>
</dbReference>
<reference evidence="15" key="1">
    <citation type="submission" date="2018-01" db="EMBL/GenBank/DDBJ databases">
        <authorList>
            <person name="Mao J.F."/>
        </authorList>
    </citation>
    <scope>NUCLEOTIDE SEQUENCE</scope>
    <source>
        <strain evidence="15">Huo1</strain>
        <tissue evidence="15">Leaf</tissue>
    </source>
</reference>
<evidence type="ECO:0000256" key="12">
    <source>
        <dbReference type="ARBA" id="ARBA00023136"/>
    </source>
</evidence>
<dbReference type="Gene3D" id="2.70.150.10">
    <property type="entry name" value="Calcium-transporting ATPase, cytoplasmic transduction domain A"/>
    <property type="match status" value="1"/>
</dbReference>
<keyword evidence="13" id="KW-0547">Nucleotide-binding</keyword>
<dbReference type="SFLD" id="SFLDS00003">
    <property type="entry name" value="Haloacid_Dehalogenase"/>
    <property type="match status" value="1"/>
</dbReference>
<dbReference type="SUPFAM" id="SSF81653">
    <property type="entry name" value="Calcium ATPase, transduction domain A"/>
    <property type="match status" value="1"/>
</dbReference>
<dbReference type="InterPro" id="IPR001757">
    <property type="entry name" value="P_typ_ATPase"/>
</dbReference>
<dbReference type="OrthoDB" id="432719at2759"/>
<keyword evidence="9 13" id="KW-1133">Transmembrane helix</keyword>
<dbReference type="FunFam" id="3.30.70.100:FF:000005">
    <property type="entry name" value="Copper-exporting P-type ATPase A"/>
    <property type="match status" value="2"/>
</dbReference>
<dbReference type="Proteomes" id="UP000298416">
    <property type="component" value="Unassembled WGS sequence"/>
</dbReference>
<feature type="transmembrane region" description="Helical" evidence="13">
    <location>
        <begin position="950"/>
        <end position="971"/>
    </location>
</feature>
<dbReference type="FunFam" id="3.40.1110.10:FF:000038">
    <property type="entry name" value="Copper-exporting P-type ATPase"/>
    <property type="match status" value="1"/>
</dbReference>
<dbReference type="Pfam" id="PF00122">
    <property type="entry name" value="E1-E2_ATPase"/>
    <property type="match status" value="1"/>
</dbReference>
<feature type="transmembrane region" description="Helical" evidence="13">
    <location>
        <begin position="357"/>
        <end position="379"/>
    </location>
</feature>
<name>A0A8X8WDI1_SALSN</name>
<evidence type="ECO:0000256" key="13">
    <source>
        <dbReference type="RuleBase" id="RU362081"/>
    </source>
</evidence>
<evidence type="ECO:0000256" key="10">
    <source>
        <dbReference type="ARBA" id="ARBA00023008"/>
    </source>
</evidence>
<dbReference type="Pfam" id="PF00702">
    <property type="entry name" value="Hydrolase"/>
    <property type="match status" value="1"/>
</dbReference>
<dbReference type="EMBL" id="PNBA02000018">
    <property type="protein sequence ID" value="KAG6392184.1"/>
    <property type="molecule type" value="Genomic_DNA"/>
</dbReference>
<feature type="transmembrane region" description="Helical" evidence="13">
    <location>
        <begin position="922"/>
        <end position="944"/>
    </location>
</feature>
<dbReference type="PROSITE" id="PS50846">
    <property type="entry name" value="HMA_2"/>
    <property type="match status" value="2"/>
</dbReference>
<keyword evidence="6" id="KW-0677">Repeat</keyword>
<dbReference type="SFLD" id="SFLDG00002">
    <property type="entry name" value="C1.7:_P-type_atpase_like"/>
    <property type="match status" value="1"/>
</dbReference>
<dbReference type="PRINTS" id="PR00942">
    <property type="entry name" value="CUATPASEI"/>
</dbReference>
<evidence type="ECO:0000256" key="3">
    <source>
        <dbReference type="ARBA" id="ARBA00022448"/>
    </source>
</evidence>
<dbReference type="InterPro" id="IPR018303">
    <property type="entry name" value="ATPase_P-typ_P_site"/>
</dbReference>
<feature type="transmembrane region" description="Helical" evidence="13">
    <location>
        <begin position="320"/>
        <end position="336"/>
    </location>
</feature>
<dbReference type="InterPro" id="IPR044492">
    <property type="entry name" value="P_typ_ATPase_HD_dom"/>
</dbReference>
<dbReference type="Gene3D" id="3.40.50.1000">
    <property type="entry name" value="HAD superfamily/HAD-like"/>
    <property type="match status" value="1"/>
</dbReference>
<sequence length="988" mass="105648">MAPSAIGLQLTGAADCAGEEERLLSGFDEESSGNLSRIQVSVTGMTCAACSNSVESALMSLNGVVKASVALLQNKADVTFDPALVKDEDIKTAIEDAGFEAEIIPEPSQSNSKTHGTLIGQFTIGGLTCAACVNSVEGILRDIPGVRKAVVALATSLGEVEYDSTVTSKDDIVNAIEDAGFEASFVQSNEQDKLVLGVIGIASETDVQMLEVTLCTLRGVRQFFYDRTSNVLEVHFDPELLGSRTLVDEIESSSFGKLKLLVKNPYSRMASKDLQESSNMFRLFTASLCLSIPVLFMQVICPRIPLLYSLLLWRCGPFQMGDWLNWALVTIIQFVIGKKFYVAAGRALRNCSTNMDVLVVLGTSASYFYSVGALLYGAMTGFWSPTYFDASAMLITFVLLGKYLETLAKGKTSDAIKKLVELAPATAILLIKEKGGKVVREKEIDALLIQPGDLLKVLPGAKIPTDGLVVWGSSYVNESMVTGESAPVLKELNASVIGGTINLHGSLHLQAKKVGSDTVLSQIISLVETAQMSKAPIQKFADFIASIFVPTVVTLGFLTLLGWYLAGVLGFYPDDWLPENSNYFVFSLMFAISVIVIACPCALGLATPTAVMVATGVGANNGVLIKGGDALEKAHKIKHVIFDKTGTLTQGKATVTSAKVFSGMDRGEFLTLVASAESSSEHPLAKAILEYTRHFHFFDEPSAAADAKSNGLASKSFEWLHDVSGFSSLSGQGVQCFIGGKKILVGNRKLMMENSVAIAEHVEGFVVQLEESANTGVLVAYDNELIGVLGVADPLKREAAVVVEGLMKMGVNPVMVTGDNWRTAKAVAKEVGIIDVRAEVMPSGKADVIRSFQEGGNVVAMVGDGINDSPALAAADVGMAIGAGTDIAIEAADYVLMRSNLEDVITAIDLSRKTITRIRWNYLFASAYNVVAIPVAAGVLYPWLRVRLPPWVAGACMAMSSVTVVCSSLLLRRYRKPRLTTVLEITVE</sequence>
<evidence type="ECO:0000256" key="4">
    <source>
        <dbReference type="ARBA" id="ARBA00022692"/>
    </source>
</evidence>
<feature type="transmembrane region" description="Helical" evidence="13">
    <location>
        <begin position="584"/>
        <end position="606"/>
    </location>
</feature>
<organism evidence="15">
    <name type="scientific">Salvia splendens</name>
    <name type="common">Scarlet sage</name>
    <dbReference type="NCBI Taxonomy" id="180675"/>
    <lineage>
        <taxon>Eukaryota</taxon>
        <taxon>Viridiplantae</taxon>
        <taxon>Streptophyta</taxon>
        <taxon>Embryophyta</taxon>
        <taxon>Tracheophyta</taxon>
        <taxon>Spermatophyta</taxon>
        <taxon>Magnoliopsida</taxon>
        <taxon>eudicotyledons</taxon>
        <taxon>Gunneridae</taxon>
        <taxon>Pentapetalae</taxon>
        <taxon>asterids</taxon>
        <taxon>lamiids</taxon>
        <taxon>Lamiales</taxon>
        <taxon>Lamiaceae</taxon>
        <taxon>Nepetoideae</taxon>
        <taxon>Mentheae</taxon>
        <taxon>Salviinae</taxon>
        <taxon>Salvia</taxon>
        <taxon>Salvia subgen. Calosphace</taxon>
        <taxon>core Calosphace</taxon>
    </lineage>
</organism>
<dbReference type="SFLD" id="SFLDF00027">
    <property type="entry name" value="p-type_atpase"/>
    <property type="match status" value="1"/>
</dbReference>
<evidence type="ECO:0000256" key="2">
    <source>
        <dbReference type="ARBA" id="ARBA00006024"/>
    </source>
</evidence>
<dbReference type="GO" id="GO:0006825">
    <property type="term" value="P:copper ion transport"/>
    <property type="evidence" value="ECO:0007669"/>
    <property type="project" value="UniProtKB-KW"/>
</dbReference>
<dbReference type="InterPro" id="IPR006121">
    <property type="entry name" value="HMA_dom"/>
</dbReference>
<dbReference type="InterPro" id="IPR008250">
    <property type="entry name" value="ATPase_P-typ_transduc_dom_A_sf"/>
</dbReference>
<evidence type="ECO:0000256" key="8">
    <source>
        <dbReference type="ARBA" id="ARBA00022967"/>
    </source>
</evidence>
<dbReference type="FunFam" id="2.70.150.10:FF:000002">
    <property type="entry name" value="Copper-transporting ATPase 1, putative"/>
    <property type="match status" value="1"/>
</dbReference>
<dbReference type="Gene3D" id="3.30.70.100">
    <property type="match status" value="2"/>
</dbReference>
<dbReference type="InterPro" id="IPR059000">
    <property type="entry name" value="ATPase_P-type_domA"/>
</dbReference>
<evidence type="ECO:0000256" key="9">
    <source>
        <dbReference type="ARBA" id="ARBA00022989"/>
    </source>
</evidence>
<feature type="domain" description="HMA" evidence="14">
    <location>
        <begin position="118"/>
        <end position="184"/>
    </location>
</feature>
<dbReference type="AlphaFoldDB" id="A0A8X8WDI1"/>
<dbReference type="PRINTS" id="PR00119">
    <property type="entry name" value="CATATPASE"/>
</dbReference>
<dbReference type="PROSITE" id="PS00154">
    <property type="entry name" value="ATPASE_E1_E2"/>
    <property type="match status" value="1"/>
</dbReference>
<dbReference type="SUPFAM" id="SSF81665">
    <property type="entry name" value="Calcium ATPase, transmembrane domain M"/>
    <property type="match status" value="1"/>
</dbReference>
<evidence type="ECO:0000313" key="16">
    <source>
        <dbReference type="Proteomes" id="UP000298416"/>
    </source>
</evidence>
<evidence type="ECO:0000256" key="6">
    <source>
        <dbReference type="ARBA" id="ARBA00022737"/>
    </source>
</evidence>
<dbReference type="GO" id="GO:0019829">
    <property type="term" value="F:ATPase-coupled monoatomic cation transmembrane transporter activity"/>
    <property type="evidence" value="ECO:0007669"/>
    <property type="project" value="InterPro"/>
</dbReference>
<protein>
    <recommendedName>
        <fullName evidence="14">HMA domain-containing protein</fullName>
    </recommendedName>
</protein>
<dbReference type="SUPFAM" id="SSF56784">
    <property type="entry name" value="HAD-like"/>
    <property type="match status" value="1"/>
</dbReference>
<keyword evidence="12 13" id="KW-0472">Membrane</keyword>
<dbReference type="Pfam" id="PF00403">
    <property type="entry name" value="HMA"/>
    <property type="match status" value="2"/>
</dbReference>
<dbReference type="NCBIfam" id="TIGR01494">
    <property type="entry name" value="ATPase_P-type"/>
    <property type="match status" value="2"/>
</dbReference>
<keyword evidence="5 13" id="KW-0479">Metal-binding</keyword>
<evidence type="ECO:0000256" key="7">
    <source>
        <dbReference type="ARBA" id="ARBA00022796"/>
    </source>
</evidence>
<proteinExistence type="inferred from homology"/>
<keyword evidence="11" id="KW-0406">Ion transport</keyword>
<feature type="transmembrane region" description="Helical" evidence="13">
    <location>
        <begin position="385"/>
        <end position="404"/>
    </location>
</feature>
<dbReference type="PANTHER" id="PTHR46594">
    <property type="entry name" value="P-TYPE CATION-TRANSPORTING ATPASE"/>
    <property type="match status" value="1"/>
</dbReference>